<gene>
    <name evidence="3" type="ORF">ENS64_13750</name>
</gene>
<evidence type="ECO:0000313" key="3">
    <source>
        <dbReference type="EMBL" id="HGT40307.1"/>
    </source>
</evidence>
<sequence>MWWSLLVYGIAALWGLRLLFALMAQHRRQYLEKLHAEHVEQAPDQSPGSEPAQPPKAAA</sequence>
<dbReference type="EMBL" id="DSVQ01000016">
    <property type="protein sequence ID" value="HGT40307.1"/>
    <property type="molecule type" value="Genomic_DNA"/>
</dbReference>
<keyword evidence="2" id="KW-1133">Transmembrane helix</keyword>
<evidence type="ECO:0000256" key="1">
    <source>
        <dbReference type="SAM" id="MobiDB-lite"/>
    </source>
</evidence>
<name>A0A7C4QPJ0_9PLAN</name>
<dbReference type="AlphaFoldDB" id="A0A7C4QPJ0"/>
<evidence type="ECO:0000256" key="2">
    <source>
        <dbReference type="SAM" id="Phobius"/>
    </source>
</evidence>
<accession>A0A7C4QPJ0</accession>
<proteinExistence type="predicted"/>
<feature type="transmembrane region" description="Helical" evidence="2">
    <location>
        <begin position="6"/>
        <end position="24"/>
    </location>
</feature>
<feature type="region of interest" description="Disordered" evidence="1">
    <location>
        <begin position="37"/>
        <end position="59"/>
    </location>
</feature>
<keyword evidence="2" id="KW-0472">Membrane</keyword>
<reference evidence="3" key="1">
    <citation type="journal article" date="2020" name="mSystems">
        <title>Genome- and Community-Level Interaction Insights into Carbon Utilization and Element Cycling Functions of Hydrothermarchaeota in Hydrothermal Sediment.</title>
        <authorList>
            <person name="Zhou Z."/>
            <person name="Liu Y."/>
            <person name="Xu W."/>
            <person name="Pan J."/>
            <person name="Luo Z.H."/>
            <person name="Li M."/>
        </authorList>
    </citation>
    <scope>NUCLEOTIDE SEQUENCE [LARGE SCALE GENOMIC DNA]</scope>
    <source>
        <strain evidence="3">SpSt-508</strain>
    </source>
</reference>
<evidence type="ECO:0008006" key="4">
    <source>
        <dbReference type="Google" id="ProtNLM"/>
    </source>
</evidence>
<organism evidence="3">
    <name type="scientific">Schlesneria paludicola</name>
    <dbReference type="NCBI Taxonomy" id="360056"/>
    <lineage>
        <taxon>Bacteria</taxon>
        <taxon>Pseudomonadati</taxon>
        <taxon>Planctomycetota</taxon>
        <taxon>Planctomycetia</taxon>
        <taxon>Planctomycetales</taxon>
        <taxon>Planctomycetaceae</taxon>
        <taxon>Schlesneria</taxon>
    </lineage>
</organism>
<protein>
    <recommendedName>
        <fullName evidence="4">CcmD family protein</fullName>
    </recommendedName>
</protein>
<keyword evidence="2" id="KW-0812">Transmembrane</keyword>
<comment type="caution">
    <text evidence="3">The sequence shown here is derived from an EMBL/GenBank/DDBJ whole genome shotgun (WGS) entry which is preliminary data.</text>
</comment>